<dbReference type="EMBL" id="CAJZAH010000001">
    <property type="protein sequence ID" value="CAG9166598.1"/>
    <property type="molecule type" value="Genomic_DNA"/>
</dbReference>
<keyword evidence="3" id="KW-1185">Reference proteome</keyword>
<dbReference type="Proteomes" id="UP000721236">
    <property type="component" value="Unassembled WGS sequence"/>
</dbReference>
<evidence type="ECO:0000313" key="2">
    <source>
        <dbReference type="EMBL" id="CAG9166598.1"/>
    </source>
</evidence>
<name>A0ABM8WGU9_9BURK</name>
<evidence type="ECO:0000313" key="3">
    <source>
        <dbReference type="Proteomes" id="UP000721236"/>
    </source>
</evidence>
<evidence type="ECO:0000256" key="1">
    <source>
        <dbReference type="SAM" id="SignalP"/>
    </source>
</evidence>
<evidence type="ECO:0008006" key="4">
    <source>
        <dbReference type="Google" id="ProtNLM"/>
    </source>
</evidence>
<feature type="signal peptide" evidence="1">
    <location>
        <begin position="1"/>
        <end position="18"/>
    </location>
</feature>
<sequence length="164" mass="17727">MLVALIAIMATSAAVSLAAGEDARSPGAAQPLPAPMVQERNGITFVTGGVTDQEAEAVRAMAHRFNVRLGFYNARRGQPLSGVAVTLSEDDGARLLQVTTTGPLLFMAVPRGTYRVHAELGGDAQTYRFMLNDEAVDYSFRLRVNEMEEEWLLCRTECPAPAGR</sequence>
<organism evidence="2 3">
    <name type="scientific">Cupriavidus respiraculi</name>
    <dbReference type="NCBI Taxonomy" id="195930"/>
    <lineage>
        <taxon>Bacteria</taxon>
        <taxon>Pseudomonadati</taxon>
        <taxon>Pseudomonadota</taxon>
        <taxon>Betaproteobacteria</taxon>
        <taxon>Burkholderiales</taxon>
        <taxon>Burkholderiaceae</taxon>
        <taxon>Cupriavidus</taxon>
    </lineage>
</organism>
<comment type="caution">
    <text evidence="2">The sequence shown here is derived from an EMBL/GenBank/DDBJ whole genome shotgun (WGS) entry which is preliminary data.</text>
</comment>
<proteinExistence type="predicted"/>
<feature type="chain" id="PRO_5047240633" description="Carboxypeptidase regulatory-like domain-containing protein" evidence="1">
    <location>
        <begin position="19"/>
        <end position="164"/>
    </location>
</feature>
<keyword evidence="1" id="KW-0732">Signal</keyword>
<protein>
    <recommendedName>
        <fullName evidence="4">Carboxypeptidase regulatory-like domain-containing protein</fullName>
    </recommendedName>
</protein>
<gene>
    <name evidence="2" type="ORF">LMG21510_00449</name>
</gene>
<accession>A0ABM8WGU9</accession>
<reference evidence="2 3" key="1">
    <citation type="submission" date="2021-08" db="EMBL/GenBank/DDBJ databases">
        <authorList>
            <person name="Peeters C."/>
        </authorList>
    </citation>
    <scope>NUCLEOTIDE SEQUENCE [LARGE SCALE GENOMIC DNA]</scope>
    <source>
        <strain evidence="2 3">LMG 21510</strain>
    </source>
</reference>